<dbReference type="PANTHER" id="PTHR43000">
    <property type="entry name" value="DTDP-D-GLUCOSE 4,6-DEHYDRATASE-RELATED"/>
    <property type="match status" value="1"/>
</dbReference>
<dbReference type="STRING" id="1765967.BW247_10520"/>
<dbReference type="KEGG" id="afy:BW247_10520"/>
<dbReference type="AlphaFoldDB" id="A0A1P8ULF9"/>
<keyword evidence="3" id="KW-1185">Reference proteome</keyword>
<evidence type="ECO:0000259" key="1">
    <source>
        <dbReference type="Pfam" id="PF16363"/>
    </source>
</evidence>
<proteinExistence type="predicted"/>
<dbReference type="Pfam" id="PF16363">
    <property type="entry name" value="GDP_Man_Dehyd"/>
    <property type="match status" value="1"/>
</dbReference>
<evidence type="ECO:0000313" key="3">
    <source>
        <dbReference type="Proteomes" id="UP000243807"/>
    </source>
</evidence>
<dbReference type="InterPro" id="IPR013445">
    <property type="entry name" value="CDP_4_6_deHydtase"/>
</dbReference>
<dbReference type="EMBL" id="CP019434">
    <property type="protein sequence ID" value="APZ44665.1"/>
    <property type="molecule type" value="Genomic_DNA"/>
</dbReference>
<dbReference type="NCBIfam" id="TIGR02622">
    <property type="entry name" value="CDP_4_6_dhtase"/>
    <property type="match status" value="1"/>
</dbReference>
<accession>A0A1P8ULF9</accession>
<gene>
    <name evidence="2" type="ORF">BW247_10520</name>
</gene>
<name>A0A1P8ULF9_9GAMM</name>
<dbReference type="Gene3D" id="3.40.50.720">
    <property type="entry name" value="NAD(P)-binding Rossmann-like Domain"/>
    <property type="match status" value="1"/>
</dbReference>
<dbReference type="Proteomes" id="UP000243807">
    <property type="component" value="Chromosome"/>
</dbReference>
<protein>
    <submittedName>
        <fullName evidence="2">CDP-glucose 4,6-dehydratase</fullName>
    </submittedName>
</protein>
<dbReference type="OrthoDB" id="9779041at2"/>
<reference evidence="2 3" key="1">
    <citation type="submission" date="2017-01" db="EMBL/GenBank/DDBJ databases">
        <title>Draft sequence of Acidihalobacter ferrooxidans strain DSM 14175 (strain V8).</title>
        <authorList>
            <person name="Khaleque H.N."/>
            <person name="Ramsay J.P."/>
            <person name="Murphy R.J.T."/>
            <person name="Kaksonen A.H."/>
            <person name="Boxall N.J."/>
            <person name="Watkin E.L.J."/>
        </authorList>
    </citation>
    <scope>NUCLEOTIDE SEQUENCE [LARGE SCALE GENOMIC DNA]</scope>
    <source>
        <strain evidence="2 3">V8</strain>
    </source>
</reference>
<dbReference type="RefSeq" id="WP_076838531.1">
    <property type="nucleotide sequence ID" value="NZ_CP019434.1"/>
</dbReference>
<feature type="domain" description="NAD(P)-binding" evidence="1">
    <location>
        <begin position="13"/>
        <end position="350"/>
    </location>
</feature>
<dbReference type="InterPro" id="IPR016040">
    <property type="entry name" value="NAD(P)-bd_dom"/>
</dbReference>
<sequence>MDLTSCFRGRTVLVTGHTGFKGSWLCEWLLLLGARVVGVSLPADPDIDPCYTTPYAHFDQLDLSRRLTAHIEADVRDGAALHEAVRCHRPDFVFHLAAQPLVLRGYREPRWTVETNVIGTLNVLEAVRQAAAPCVVIAITTDKVYANRNWDCAYRETDPLGGHDPYSASKAAAEHVIASYWASFFAPAVQELGIGVAAARGGNVIGGGDWAADRIVPDTLRHLAEGRPVPLRNPGATRPWQHVLELLGGYLHLARSIALSIEAARAGDEAGRRRLEELCSPFNFGPALDSNRSVGELVEEIMRHWPGEIRDASVCGAPKEAGKLNLSIDQAWHVLGWRPQWEFHQTVRETVAWYRAFYTHARGDPSAVQALTQEQIERFTAGMRYDAPAATVGGG</sequence>
<organism evidence="2 3">
    <name type="scientific">Acidihalobacter ferrooxydans</name>
    <dbReference type="NCBI Taxonomy" id="1765967"/>
    <lineage>
        <taxon>Bacteria</taxon>
        <taxon>Pseudomonadati</taxon>
        <taxon>Pseudomonadota</taxon>
        <taxon>Gammaproteobacteria</taxon>
        <taxon>Chromatiales</taxon>
        <taxon>Ectothiorhodospiraceae</taxon>
        <taxon>Acidihalobacter</taxon>
    </lineage>
</organism>
<dbReference type="SUPFAM" id="SSF51735">
    <property type="entry name" value="NAD(P)-binding Rossmann-fold domains"/>
    <property type="match status" value="1"/>
</dbReference>
<dbReference type="InterPro" id="IPR036291">
    <property type="entry name" value="NAD(P)-bd_dom_sf"/>
</dbReference>
<evidence type="ECO:0000313" key="2">
    <source>
        <dbReference type="EMBL" id="APZ44665.1"/>
    </source>
</evidence>
<dbReference type="Gene3D" id="3.90.25.10">
    <property type="entry name" value="UDP-galactose 4-epimerase, domain 1"/>
    <property type="match status" value="1"/>
</dbReference>